<keyword evidence="2" id="KW-0472">Membrane</keyword>
<evidence type="ECO:0000256" key="1">
    <source>
        <dbReference type="SAM" id="MobiDB-lite"/>
    </source>
</evidence>
<sequence>MPGAVPGDITLDKASFIGLVLETLGYGVLTVLFILSQWLLFRKNALRESGTKILMTTSVVLWVMTTIHWIIVVARANVAFVEKQDVIHGALAYYGDLTQKLYTAKTAVYVVLTFFGDLFVSYRVWVVWNKTFGMAVFPLILVFTTAVIGFIATHKFSQLTPENEIFLPTLVPWVTTFIIMTLATNLTCTLLITFRLVQNANRLNRMSAAGAVRSRITGALVVIIESASVYSAGLICLVAVYLVGSNGQYAILDLSATIVGITFHFIILRALFARDLSHVYSSGPGNTALSIPLENRTKGLTVNVSSVVETSDQPYGYGSSKQIRHSTSFLPSDSP</sequence>
<feature type="region of interest" description="Disordered" evidence="1">
    <location>
        <begin position="315"/>
        <end position="335"/>
    </location>
</feature>
<keyword evidence="4" id="KW-1185">Reference proteome</keyword>
<protein>
    <submittedName>
        <fullName evidence="3">Uncharacterized protein</fullName>
    </submittedName>
</protein>
<feature type="transmembrane region" description="Helical" evidence="2">
    <location>
        <begin position="132"/>
        <end position="153"/>
    </location>
</feature>
<feature type="transmembrane region" description="Helical" evidence="2">
    <location>
        <begin position="249"/>
        <end position="272"/>
    </location>
</feature>
<keyword evidence="2" id="KW-1133">Transmembrane helix</keyword>
<comment type="caution">
    <text evidence="3">The sequence shown here is derived from an EMBL/GenBank/DDBJ whole genome shotgun (WGS) entry which is preliminary data.</text>
</comment>
<accession>A0ABR3FRT9</accession>
<evidence type="ECO:0000256" key="2">
    <source>
        <dbReference type="SAM" id="Phobius"/>
    </source>
</evidence>
<name>A0ABR3FRT9_9AGAR</name>
<gene>
    <name evidence="3" type="ORF">V5O48_003824</name>
</gene>
<evidence type="ECO:0000313" key="3">
    <source>
        <dbReference type="EMBL" id="KAL0578158.1"/>
    </source>
</evidence>
<evidence type="ECO:0000313" key="4">
    <source>
        <dbReference type="Proteomes" id="UP001465976"/>
    </source>
</evidence>
<reference evidence="3 4" key="1">
    <citation type="submission" date="2024-02" db="EMBL/GenBank/DDBJ databases">
        <title>A draft genome for the cacao thread blight pathogen Marasmius crinis-equi.</title>
        <authorList>
            <person name="Cohen S.P."/>
            <person name="Baruah I.K."/>
            <person name="Amoako-Attah I."/>
            <person name="Bukari Y."/>
            <person name="Meinhardt L.W."/>
            <person name="Bailey B.A."/>
        </authorList>
    </citation>
    <scope>NUCLEOTIDE SEQUENCE [LARGE SCALE GENOMIC DNA]</scope>
    <source>
        <strain evidence="3 4">GH-76</strain>
    </source>
</reference>
<feature type="transmembrane region" description="Helical" evidence="2">
    <location>
        <begin position="106"/>
        <end position="125"/>
    </location>
</feature>
<organism evidence="3 4">
    <name type="scientific">Marasmius crinis-equi</name>
    <dbReference type="NCBI Taxonomy" id="585013"/>
    <lineage>
        <taxon>Eukaryota</taxon>
        <taxon>Fungi</taxon>
        <taxon>Dikarya</taxon>
        <taxon>Basidiomycota</taxon>
        <taxon>Agaricomycotina</taxon>
        <taxon>Agaricomycetes</taxon>
        <taxon>Agaricomycetidae</taxon>
        <taxon>Agaricales</taxon>
        <taxon>Marasmiineae</taxon>
        <taxon>Marasmiaceae</taxon>
        <taxon>Marasmius</taxon>
    </lineage>
</organism>
<feature type="transmembrane region" description="Helical" evidence="2">
    <location>
        <begin position="218"/>
        <end position="243"/>
    </location>
</feature>
<dbReference type="Proteomes" id="UP001465976">
    <property type="component" value="Unassembled WGS sequence"/>
</dbReference>
<feature type="transmembrane region" description="Helical" evidence="2">
    <location>
        <begin position="173"/>
        <end position="197"/>
    </location>
</feature>
<dbReference type="EMBL" id="JBAHYK010000116">
    <property type="protein sequence ID" value="KAL0578158.1"/>
    <property type="molecule type" value="Genomic_DNA"/>
</dbReference>
<feature type="transmembrane region" description="Helical" evidence="2">
    <location>
        <begin position="16"/>
        <end position="41"/>
    </location>
</feature>
<proteinExistence type="predicted"/>
<keyword evidence="2" id="KW-0812">Transmembrane</keyword>
<feature type="transmembrane region" description="Helical" evidence="2">
    <location>
        <begin position="53"/>
        <end position="74"/>
    </location>
</feature>